<comment type="caution">
    <text evidence="2">The sequence shown here is derived from an EMBL/GenBank/DDBJ whole genome shotgun (WGS) entry which is preliminary data.</text>
</comment>
<organism evidence="2 3">
    <name type="scientific">SAR86 cluster bacterium</name>
    <dbReference type="NCBI Taxonomy" id="2030880"/>
    <lineage>
        <taxon>Bacteria</taxon>
        <taxon>Pseudomonadati</taxon>
        <taxon>Pseudomonadota</taxon>
        <taxon>Gammaproteobacteria</taxon>
        <taxon>SAR86 cluster</taxon>
    </lineage>
</organism>
<dbReference type="Proteomes" id="UP000319384">
    <property type="component" value="Unassembled WGS sequence"/>
</dbReference>
<accession>A0A520MZ54</accession>
<dbReference type="EMBL" id="SHBH01000011">
    <property type="protein sequence ID" value="RZO26517.1"/>
    <property type="molecule type" value="Genomic_DNA"/>
</dbReference>
<name>A0A520MZ54_9GAMM</name>
<dbReference type="AlphaFoldDB" id="A0A520MZ54"/>
<dbReference type="InterPro" id="IPR047773">
    <property type="entry name" value="YHYH_dom_bact"/>
</dbReference>
<dbReference type="NCBIfam" id="NF033223">
    <property type="entry name" value="YHYH_alt"/>
    <property type="match status" value="1"/>
</dbReference>
<evidence type="ECO:0000256" key="1">
    <source>
        <dbReference type="SAM" id="SignalP"/>
    </source>
</evidence>
<feature type="chain" id="PRO_5021790408" evidence="1">
    <location>
        <begin position="21"/>
        <end position="175"/>
    </location>
</feature>
<protein>
    <submittedName>
        <fullName evidence="2">YHYH domain-containing protein</fullName>
    </submittedName>
</protein>
<reference evidence="2 3" key="1">
    <citation type="submission" date="2019-02" db="EMBL/GenBank/DDBJ databases">
        <title>Prokaryotic population dynamics and viral predation in marine succession experiment using metagenomics: the confinement effect.</title>
        <authorList>
            <person name="Haro-Moreno J.M."/>
            <person name="Rodriguez-Valera F."/>
            <person name="Lopez-Perez M."/>
        </authorList>
    </citation>
    <scope>NUCLEOTIDE SEQUENCE [LARGE SCALE GENOMIC DNA]</scope>
    <source>
        <strain evidence="2">MED-G162</strain>
    </source>
</reference>
<sequence>MKYLFAVIFFAFSSALFSHGGGLDRYGCHKETKTGGYHCHRSSGWGGSLSGSGSSSVIGSSDLDKKVLSFNDTELFNGDFIVKNLGCYQLSGWKMDVVNRTKNTATLKYEITFLDSDKDPLMSWSEDILIQSRGRAVAKYSGSVSNMSSGIGYHNFVTNNHCIKNTTISWSWSKK</sequence>
<gene>
    <name evidence="2" type="ORF">EVA95_02035</name>
</gene>
<keyword evidence="1" id="KW-0732">Signal</keyword>
<evidence type="ECO:0000313" key="3">
    <source>
        <dbReference type="Proteomes" id="UP000319384"/>
    </source>
</evidence>
<proteinExistence type="predicted"/>
<evidence type="ECO:0000313" key="2">
    <source>
        <dbReference type="EMBL" id="RZO26517.1"/>
    </source>
</evidence>
<feature type="signal peptide" evidence="1">
    <location>
        <begin position="1"/>
        <end position="20"/>
    </location>
</feature>